<feature type="transmembrane region" description="Helical" evidence="2">
    <location>
        <begin position="197"/>
        <end position="218"/>
    </location>
</feature>
<proteinExistence type="predicted"/>
<gene>
    <name evidence="3" type="ORF">HDA43_001681</name>
</gene>
<feature type="compositionally biased region" description="Polar residues" evidence="1">
    <location>
        <begin position="60"/>
        <end position="76"/>
    </location>
</feature>
<evidence type="ECO:0000256" key="1">
    <source>
        <dbReference type="SAM" id="MobiDB-lite"/>
    </source>
</evidence>
<protein>
    <recommendedName>
        <fullName evidence="5">DUF3352 domain-containing protein</fullName>
    </recommendedName>
</protein>
<feature type="compositionally biased region" description="Gly residues" evidence="1">
    <location>
        <begin position="143"/>
        <end position="155"/>
    </location>
</feature>
<organism evidence="3 4">
    <name type="scientific">Streptosporangium sandarakinum</name>
    <dbReference type="NCBI Taxonomy" id="1260955"/>
    <lineage>
        <taxon>Bacteria</taxon>
        <taxon>Bacillati</taxon>
        <taxon>Actinomycetota</taxon>
        <taxon>Actinomycetes</taxon>
        <taxon>Streptosporangiales</taxon>
        <taxon>Streptosporangiaceae</taxon>
        <taxon>Streptosporangium</taxon>
    </lineage>
</organism>
<evidence type="ECO:0008006" key="5">
    <source>
        <dbReference type="Google" id="ProtNLM"/>
    </source>
</evidence>
<feature type="compositionally biased region" description="Low complexity" evidence="1">
    <location>
        <begin position="121"/>
        <end position="142"/>
    </location>
</feature>
<evidence type="ECO:0000313" key="4">
    <source>
        <dbReference type="Proteomes" id="UP000576393"/>
    </source>
</evidence>
<dbReference type="Proteomes" id="UP000576393">
    <property type="component" value="Unassembled WGS sequence"/>
</dbReference>
<keyword evidence="2" id="KW-0812">Transmembrane</keyword>
<name>A0A852UQX6_9ACTN</name>
<accession>A0A852UQX6</accession>
<dbReference type="InterPro" id="IPR021787">
    <property type="entry name" value="DUF3352"/>
</dbReference>
<keyword evidence="2" id="KW-1133">Transmembrane helix</keyword>
<dbReference type="RefSeq" id="WP_179819163.1">
    <property type="nucleotide sequence ID" value="NZ_JACCCO010000001.1"/>
</dbReference>
<evidence type="ECO:0000256" key="2">
    <source>
        <dbReference type="SAM" id="Phobius"/>
    </source>
</evidence>
<keyword evidence="2" id="KW-0472">Membrane</keyword>
<comment type="caution">
    <text evidence="3">The sequence shown here is derived from an EMBL/GenBank/DDBJ whole genome shotgun (WGS) entry which is preliminary data.</text>
</comment>
<evidence type="ECO:0000313" key="3">
    <source>
        <dbReference type="EMBL" id="NYF39522.1"/>
    </source>
</evidence>
<feature type="compositionally biased region" description="Low complexity" evidence="1">
    <location>
        <begin position="88"/>
        <end position="108"/>
    </location>
</feature>
<sequence length="666" mass="69062">MSPNNLPGQPPGPGWQPDGTTPYPWNDATQQVPPPAPGHPQQGGYPQQPQPGHPQGGSGYDQTQVYGQPSYGQQPASPYGGQEQAAHQQPSYGQPYGQQPYGDQSPGGQQYGGQQYGGQQYGAQPSGGQPYGNQQAYGDQSSYGGGQQPYGGQQYGGQAAYGQQQPYGGGQNTEILGSGHPATPPDRRKDRKGGKGLLITAIAVLIAALVGGGGFYAVNLLSGGGTQPHDVLPGNALAYVRLDLDPAANQKLALFQIARKFPATKDSFSGDDPRKALFSLLKKDDSDLAKVDYATDIEPWLGSRIGVAMLPPAKPGDEPNPLIAVQVTDEGKAKAGIDKLMGDEEHGIAFRDDYALVAESKAVADRAAQGPSLSDDADFSDDLGALGETGVLSFWVSAGRMVPFIPEAKDNTAAIEAIKNARIAGALRFDGDYAELAGVARGTQPVEGLEDPAPNGMGELPGSTVAAVSVSGLGNAIAKQWPKIMDSADQAAGGRFKQSVAQLQQQTGLSLPADLVTLLGENLTVALDANGLTDNQPRVGARITTDPAKAQAVVGKVEKLAAQSGTAPQLGKVAGDGVFTVASTQEYAAALAKGGELGDSESFKQAIPDGEKATFALYADLNKIEPLYLKSIQGEERAGVQALRAVGLSGTATGDEATFSLRVLFD</sequence>
<dbReference type="EMBL" id="JACCCO010000001">
    <property type="protein sequence ID" value="NYF39522.1"/>
    <property type="molecule type" value="Genomic_DNA"/>
</dbReference>
<feature type="region of interest" description="Disordered" evidence="1">
    <location>
        <begin position="1"/>
        <end position="192"/>
    </location>
</feature>
<dbReference type="AlphaFoldDB" id="A0A852UQX6"/>
<feature type="compositionally biased region" description="Gly residues" evidence="1">
    <location>
        <begin position="109"/>
        <end position="120"/>
    </location>
</feature>
<keyword evidence="4" id="KW-1185">Reference proteome</keyword>
<feature type="compositionally biased region" description="Low complexity" evidence="1">
    <location>
        <begin position="156"/>
        <end position="166"/>
    </location>
</feature>
<dbReference type="Pfam" id="PF11832">
    <property type="entry name" value="DUF3352"/>
    <property type="match status" value="1"/>
</dbReference>
<reference evidence="3 4" key="1">
    <citation type="submission" date="2020-07" db="EMBL/GenBank/DDBJ databases">
        <title>Sequencing the genomes of 1000 actinobacteria strains.</title>
        <authorList>
            <person name="Klenk H.-P."/>
        </authorList>
    </citation>
    <scope>NUCLEOTIDE SEQUENCE [LARGE SCALE GENOMIC DNA]</scope>
    <source>
        <strain evidence="3 4">DSM 45763</strain>
    </source>
</reference>